<dbReference type="OrthoDB" id="10960at2157"/>
<proteinExistence type="inferred from homology"/>
<evidence type="ECO:0000256" key="4">
    <source>
        <dbReference type="ARBA" id="ARBA00022989"/>
    </source>
</evidence>
<name>A0A7D5M3R3_9ARCH</name>
<keyword evidence="6" id="KW-0924">Ammonia transport</keyword>
<feature type="transmembrane region" description="Helical" evidence="6">
    <location>
        <begin position="12"/>
        <end position="33"/>
    </location>
</feature>
<protein>
    <recommendedName>
        <fullName evidence="6">Ammonium transporter</fullName>
    </recommendedName>
</protein>
<dbReference type="InterPro" id="IPR001905">
    <property type="entry name" value="Ammonium_transpt"/>
</dbReference>
<evidence type="ECO:0000313" key="9">
    <source>
        <dbReference type="Proteomes" id="UP000509771"/>
    </source>
</evidence>
<evidence type="ECO:0000256" key="5">
    <source>
        <dbReference type="ARBA" id="ARBA00023136"/>
    </source>
</evidence>
<dbReference type="AlphaFoldDB" id="A0A7D5M3R3"/>
<dbReference type="EMBL" id="CP026993">
    <property type="protein sequence ID" value="QLH03688.1"/>
    <property type="molecule type" value="Genomic_DNA"/>
</dbReference>
<evidence type="ECO:0000256" key="2">
    <source>
        <dbReference type="ARBA" id="ARBA00005887"/>
    </source>
</evidence>
<keyword evidence="6" id="KW-0813">Transport</keyword>
<feature type="transmembrane region" description="Helical" evidence="6">
    <location>
        <begin position="196"/>
        <end position="217"/>
    </location>
</feature>
<accession>A0A7D5M3R3</accession>
<dbReference type="GeneID" id="56060228"/>
<keyword evidence="3 6" id="KW-0812">Transmembrane</keyword>
<dbReference type="PANTHER" id="PTHR43029">
    <property type="entry name" value="AMMONIUM TRANSPORTER MEP2"/>
    <property type="match status" value="1"/>
</dbReference>
<dbReference type="NCBIfam" id="TIGR00836">
    <property type="entry name" value="amt"/>
    <property type="match status" value="1"/>
</dbReference>
<feature type="transmembrane region" description="Helical" evidence="6">
    <location>
        <begin position="287"/>
        <end position="305"/>
    </location>
</feature>
<keyword evidence="9" id="KW-1185">Reference proteome</keyword>
<dbReference type="InterPro" id="IPR024041">
    <property type="entry name" value="NH4_transpt_AmtB-like_dom"/>
</dbReference>
<dbReference type="PANTHER" id="PTHR43029:SF21">
    <property type="entry name" value="AMMONIUM TRANSPORTER 1"/>
    <property type="match status" value="1"/>
</dbReference>
<feature type="transmembrane region" description="Helical" evidence="6">
    <location>
        <begin position="317"/>
        <end position="336"/>
    </location>
</feature>
<feature type="transmembrane region" description="Helical" evidence="6">
    <location>
        <begin position="229"/>
        <end position="249"/>
    </location>
</feature>
<evidence type="ECO:0000256" key="1">
    <source>
        <dbReference type="ARBA" id="ARBA00004141"/>
    </source>
</evidence>
<dbReference type="Gene3D" id="1.10.3430.10">
    <property type="entry name" value="Ammonium transporter AmtB like domains"/>
    <property type="match status" value="1"/>
</dbReference>
<feature type="transmembrane region" description="Helical" evidence="6">
    <location>
        <begin position="356"/>
        <end position="378"/>
    </location>
</feature>
<feature type="transmembrane region" description="Helical" evidence="6">
    <location>
        <begin position="163"/>
        <end position="184"/>
    </location>
</feature>
<reference evidence="8 9" key="1">
    <citation type="submission" date="2018-02" db="EMBL/GenBank/DDBJ databases">
        <title>Complete genome of Nitrosopumilus cobalaminigenes HCA1.</title>
        <authorList>
            <person name="Qin W."/>
            <person name="Zheng Y."/>
            <person name="Stahl D.A."/>
        </authorList>
    </citation>
    <scope>NUCLEOTIDE SEQUENCE [LARGE SCALE GENOMIC DNA]</scope>
    <source>
        <strain evidence="8 9">HCA1</strain>
    </source>
</reference>
<feature type="domain" description="Ammonium transporter AmtB-like" evidence="7">
    <location>
        <begin position="9"/>
        <end position="408"/>
    </location>
</feature>
<dbReference type="GO" id="GO:0005886">
    <property type="term" value="C:plasma membrane"/>
    <property type="evidence" value="ECO:0007669"/>
    <property type="project" value="UniProtKB-SubCell"/>
</dbReference>
<feature type="transmembrane region" description="Helical" evidence="6">
    <location>
        <begin position="261"/>
        <end position="281"/>
    </location>
</feature>
<evidence type="ECO:0000256" key="3">
    <source>
        <dbReference type="ARBA" id="ARBA00022692"/>
    </source>
</evidence>
<keyword evidence="4 6" id="KW-1133">Transmembrane helix</keyword>
<dbReference type="Pfam" id="PF00909">
    <property type="entry name" value="Ammonium_transp"/>
    <property type="match status" value="1"/>
</dbReference>
<feature type="transmembrane region" description="Helical" evidence="6">
    <location>
        <begin position="45"/>
        <end position="65"/>
    </location>
</feature>
<dbReference type="GO" id="GO:0008519">
    <property type="term" value="F:ammonium channel activity"/>
    <property type="evidence" value="ECO:0007669"/>
    <property type="project" value="InterPro"/>
</dbReference>
<organism evidence="8 9">
    <name type="scientific">Nitrosopumilus cobalaminigenes</name>
    <dbReference type="NCBI Taxonomy" id="1470066"/>
    <lineage>
        <taxon>Archaea</taxon>
        <taxon>Nitrososphaerota</taxon>
        <taxon>Nitrososphaeria</taxon>
        <taxon>Nitrosopumilales</taxon>
        <taxon>Nitrosopumilaceae</taxon>
        <taxon>Nitrosopumilus</taxon>
    </lineage>
</organism>
<feature type="transmembrane region" description="Helical" evidence="6">
    <location>
        <begin position="97"/>
        <end position="118"/>
    </location>
</feature>
<evidence type="ECO:0000313" key="8">
    <source>
        <dbReference type="EMBL" id="QLH03688.1"/>
    </source>
</evidence>
<evidence type="ECO:0000256" key="6">
    <source>
        <dbReference type="RuleBase" id="RU362002"/>
    </source>
</evidence>
<dbReference type="InterPro" id="IPR029020">
    <property type="entry name" value="Ammonium/urea_transptr"/>
</dbReference>
<keyword evidence="5 6" id="KW-0472">Membrane</keyword>
<dbReference type="Proteomes" id="UP000509771">
    <property type="component" value="Chromosome"/>
</dbReference>
<dbReference type="SUPFAM" id="SSF111352">
    <property type="entry name" value="Ammonium transporter"/>
    <property type="match status" value="1"/>
</dbReference>
<dbReference type="RefSeq" id="WP_179360810.1">
    <property type="nucleotide sequence ID" value="NZ_CP026993.1"/>
</dbReference>
<dbReference type="KEGG" id="ncl:C5F47_09130"/>
<gene>
    <name evidence="8" type="ORF">C5F47_09130</name>
</gene>
<comment type="subcellular location">
    <subcellularLocation>
        <location evidence="6">Cell membrane</location>
        <topology evidence="6">Multi-pass membrane protein</topology>
    </subcellularLocation>
    <subcellularLocation>
        <location evidence="1">Membrane</location>
        <topology evidence="1">Multi-pass membrane protein</topology>
    </subcellularLocation>
</comment>
<evidence type="ECO:0000259" key="7">
    <source>
        <dbReference type="Pfam" id="PF00909"/>
    </source>
</evidence>
<comment type="similarity">
    <text evidence="2 6">Belongs to the ammonia transporter channel (TC 1.A.11.2) family.</text>
</comment>
<dbReference type="FunFam" id="1.10.3430.10:FF:000011">
    <property type="entry name" value="Ammonium transporter"/>
    <property type="match status" value="1"/>
</dbReference>
<feature type="transmembrane region" description="Helical" evidence="6">
    <location>
        <begin position="130"/>
        <end position="151"/>
    </location>
</feature>
<sequence>MVLDSGDTAWMLVAGSLVLLMIPALGLFESGLLRKKNAASIFMQIFFGLALLSVMWFIFGFSISFGDSTEGLIGNFDWVFLKGVPSDAPLEQYAPTIPGVLFVKFQLMFAAITPLLLTGTIAERMKFSSFIIFIAAWSMLIYYPLVHWVWGGGWLADLGVVDFAGGIVIHTSVGMAALAAALVLGKRRNYGPAIMIPHSIPLAVLGSSLLWLGWFGFNAGSALSASGGVAGNTVIVTHMASSVSALIWAGLSWIRTGKPSVVATINGAIAGLAGITPASGFVSAEHAFIIGIAIGVISYSGVVLFKEKLHIDDALDVSSVHGVAGIVGALAIGIFASTAINPGGVDGLLFGNPDQLWIQAVGVAVAAVMGFGGTWVILQVLKRTIGIRVSAEVEDIGLDISEHAESAYSDEEEFLLDMDDYTDELQEKDEILFKKKSKSDKN</sequence>